<feature type="coiled-coil region" evidence="9">
    <location>
        <begin position="132"/>
        <end position="159"/>
    </location>
</feature>
<comment type="caution">
    <text evidence="10">The sequence shown here is derived from an EMBL/GenBank/DDBJ whole genome shotgun (WGS) entry which is preliminary data.</text>
</comment>
<protein>
    <submittedName>
        <fullName evidence="10">Uncharacterized protein</fullName>
    </submittedName>
</protein>
<keyword evidence="7" id="KW-0206">Cytoskeleton</keyword>
<evidence type="ECO:0000313" key="11">
    <source>
        <dbReference type="Proteomes" id="UP001152888"/>
    </source>
</evidence>
<evidence type="ECO:0000256" key="3">
    <source>
        <dbReference type="ARBA" id="ARBA00022490"/>
    </source>
</evidence>
<accession>A0A9P0KAZ6</accession>
<organism evidence="10 11">
    <name type="scientific">Acanthoscelides obtectus</name>
    <name type="common">Bean weevil</name>
    <name type="synonym">Bruchus obtectus</name>
    <dbReference type="NCBI Taxonomy" id="200917"/>
    <lineage>
        <taxon>Eukaryota</taxon>
        <taxon>Metazoa</taxon>
        <taxon>Ecdysozoa</taxon>
        <taxon>Arthropoda</taxon>
        <taxon>Hexapoda</taxon>
        <taxon>Insecta</taxon>
        <taxon>Pterygota</taxon>
        <taxon>Neoptera</taxon>
        <taxon>Endopterygota</taxon>
        <taxon>Coleoptera</taxon>
        <taxon>Polyphaga</taxon>
        <taxon>Cucujiformia</taxon>
        <taxon>Chrysomeloidea</taxon>
        <taxon>Chrysomelidae</taxon>
        <taxon>Bruchinae</taxon>
        <taxon>Bruchini</taxon>
        <taxon>Acanthoscelides</taxon>
    </lineage>
</organism>
<proteinExistence type="predicted"/>
<dbReference type="GO" id="GO:0005930">
    <property type="term" value="C:axoneme"/>
    <property type="evidence" value="ECO:0007669"/>
    <property type="project" value="TreeGrafter"/>
</dbReference>
<keyword evidence="8" id="KW-0966">Cell projection</keyword>
<dbReference type="PANTHER" id="PTHR14885">
    <property type="entry name" value="CILIA- AND FLAGELLA-ASSOCIATED PROTEIN 43-RELATED"/>
    <property type="match status" value="1"/>
</dbReference>
<dbReference type="Pfam" id="PF25828">
    <property type="entry name" value="CC_Cfap43"/>
    <property type="match status" value="1"/>
</dbReference>
<evidence type="ECO:0000256" key="9">
    <source>
        <dbReference type="SAM" id="Coils"/>
    </source>
</evidence>
<keyword evidence="6 9" id="KW-0175">Coiled coil</keyword>
<dbReference type="AlphaFoldDB" id="A0A9P0KAZ6"/>
<keyword evidence="11" id="KW-1185">Reference proteome</keyword>
<evidence type="ECO:0000256" key="8">
    <source>
        <dbReference type="ARBA" id="ARBA00023273"/>
    </source>
</evidence>
<evidence type="ECO:0000256" key="5">
    <source>
        <dbReference type="ARBA" id="ARBA00022737"/>
    </source>
</evidence>
<gene>
    <name evidence="10" type="ORF">ACAOBT_LOCUS8166</name>
</gene>
<keyword evidence="3" id="KW-0963">Cytoplasm</keyword>
<dbReference type="PANTHER" id="PTHR14885:SF1">
    <property type="entry name" value="CILIA- AND FLAGELLA-ASSOCIATED PROTEIN 43"/>
    <property type="match status" value="1"/>
</dbReference>
<dbReference type="OrthoDB" id="535167at2759"/>
<evidence type="ECO:0000313" key="10">
    <source>
        <dbReference type="EMBL" id="CAH1968988.1"/>
    </source>
</evidence>
<sequence>MIFAKSSRNMYVNFETAIAADLRGKPCIAQCSRSRYPLRLVEVPLTGSIDDFNDAIFVPRKEIEEINAKIREAGSKKLQTIMQNMAFRRTIMATEWEHQKERMEINDLIEQINDIKGVKFTREMQQYVKAKARGMKTEADSFEQEMEALTATYESTLKDKRDKHSKLVRQISAYKEHNASLDQAIQNINIDVCYLKIHQDHELESKERDMVGTRMNALLRRSSLIQQIQENHQEILVLQTELELLRLKTYPTFEYKVINTD</sequence>
<keyword evidence="5" id="KW-0677">Repeat</keyword>
<evidence type="ECO:0000256" key="2">
    <source>
        <dbReference type="ARBA" id="ARBA00004245"/>
    </source>
</evidence>
<name>A0A9P0KAZ6_ACAOB</name>
<evidence type="ECO:0000256" key="1">
    <source>
        <dbReference type="ARBA" id="ARBA00004138"/>
    </source>
</evidence>
<comment type="subcellular location">
    <subcellularLocation>
        <location evidence="1">Cell projection</location>
        <location evidence="1">Cilium</location>
    </subcellularLocation>
    <subcellularLocation>
        <location evidence="2">Cytoplasm</location>
        <location evidence="2">Cytoskeleton</location>
    </subcellularLocation>
</comment>
<keyword evidence="4" id="KW-0853">WD repeat</keyword>
<reference evidence="10" key="1">
    <citation type="submission" date="2022-03" db="EMBL/GenBank/DDBJ databases">
        <authorList>
            <person name="Sayadi A."/>
        </authorList>
    </citation>
    <scope>NUCLEOTIDE SEQUENCE</scope>
</reference>
<dbReference type="EMBL" id="CAKOFQ010006758">
    <property type="protein sequence ID" value="CAH1968988.1"/>
    <property type="molecule type" value="Genomic_DNA"/>
</dbReference>
<evidence type="ECO:0000256" key="4">
    <source>
        <dbReference type="ARBA" id="ARBA00022574"/>
    </source>
</evidence>
<dbReference type="Proteomes" id="UP001152888">
    <property type="component" value="Unassembled WGS sequence"/>
</dbReference>
<evidence type="ECO:0000256" key="6">
    <source>
        <dbReference type="ARBA" id="ARBA00023054"/>
    </source>
</evidence>
<evidence type="ECO:0000256" key="7">
    <source>
        <dbReference type="ARBA" id="ARBA00023212"/>
    </source>
</evidence>
<dbReference type="GO" id="GO:0060271">
    <property type="term" value="P:cilium assembly"/>
    <property type="evidence" value="ECO:0007669"/>
    <property type="project" value="TreeGrafter"/>
</dbReference>